<dbReference type="AlphaFoldDB" id="A0A4Y2CD34"/>
<dbReference type="EMBL" id="BGPR01085883">
    <property type="protein sequence ID" value="GBM01245.1"/>
    <property type="molecule type" value="Genomic_DNA"/>
</dbReference>
<dbReference type="EMBL" id="BGPR01085870">
    <property type="protein sequence ID" value="GBM01193.1"/>
    <property type="molecule type" value="Genomic_DNA"/>
</dbReference>
<gene>
    <name evidence="2" type="ORF">AVEN_103573_1</name>
    <name evidence="3" type="ORF">AVEN_208802_1</name>
</gene>
<protein>
    <submittedName>
        <fullName evidence="3">Uncharacterized protein</fullName>
    </submittedName>
</protein>
<evidence type="ECO:0000313" key="2">
    <source>
        <dbReference type="EMBL" id="GBM01193.1"/>
    </source>
</evidence>
<proteinExistence type="predicted"/>
<evidence type="ECO:0000256" key="1">
    <source>
        <dbReference type="SAM" id="MobiDB-lite"/>
    </source>
</evidence>
<name>A0A4Y2CD34_ARAVE</name>
<feature type="compositionally biased region" description="Gly residues" evidence="1">
    <location>
        <begin position="108"/>
        <end position="117"/>
    </location>
</feature>
<evidence type="ECO:0000313" key="4">
    <source>
        <dbReference type="Proteomes" id="UP000499080"/>
    </source>
</evidence>
<reference evidence="3 4" key="1">
    <citation type="journal article" date="2019" name="Sci. Rep.">
        <title>Orb-weaving spider Araneus ventricosus genome elucidates the spidroin gene catalogue.</title>
        <authorList>
            <person name="Kono N."/>
            <person name="Nakamura H."/>
            <person name="Ohtoshi R."/>
            <person name="Moran D.A.P."/>
            <person name="Shinohara A."/>
            <person name="Yoshida Y."/>
            <person name="Fujiwara M."/>
            <person name="Mori M."/>
            <person name="Tomita M."/>
            <person name="Arakawa K."/>
        </authorList>
    </citation>
    <scope>NUCLEOTIDE SEQUENCE [LARGE SCALE GENOMIC DNA]</scope>
</reference>
<keyword evidence="4" id="KW-1185">Reference proteome</keyword>
<comment type="caution">
    <text evidence="3">The sequence shown here is derived from an EMBL/GenBank/DDBJ whole genome shotgun (WGS) entry which is preliminary data.</text>
</comment>
<sequence length="170" mass="17307">MTQSSIKIHTRLGAGSEGNRRKEHLKDPRAGKSPLGSPGRAGIGPGGGRDPATSAGGAPPGGRAPDRQLGPTERTDQSSPGGKRAPQSGKRGDAEAAAVQRAVPHALGIGGQPGFRGGEPSQVPGAPPAHRVHHPPGGPDQEAGRDAVRRRSRAGAPHADVRMLSFQIIL</sequence>
<accession>A0A4Y2CD34</accession>
<feature type="compositionally biased region" description="Basic and acidic residues" evidence="1">
    <location>
        <begin position="18"/>
        <end position="30"/>
    </location>
</feature>
<evidence type="ECO:0000313" key="3">
    <source>
        <dbReference type="EMBL" id="GBM01245.1"/>
    </source>
</evidence>
<organism evidence="3 4">
    <name type="scientific">Araneus ventricosus</name>
    <name type="common">Orbweaver spider</name>
    <name type="synonym">Epeira ventricosa</name>
    <dbReference type="NCBI Taxonomy" id="182803"/>
    <lineage>
        <taxon>Eukaryota</taxon>
        <taxon>Metazoa</taxon>
        <taxon>Ecdysozoa</taxon>
        <taxon>Arthropoda</taxon>
        <taxon>Chelicerata</taxon>
        <taxon>Arachnida</taxon>
        <taxon>Araneae</taxon>
        <taxon>Araneomorphae</taxon>
        <taxon>Entelegynae</taxon>
        <taxon>Araneoidea</taxon>
        <taxon>Araneidae</taxon>
        <taxon>Araneus</taxon>
    </lineage>
</organism>
<feature type="compositionally biased region" description="Low complexity" evidence="1">
    <location>
        <begin position="51"/>
        <end position="63"/>
    </location>
</feature>
<feature type="region of interest" description="Disordered" evidence="1">
    <location>
        <begin position="1"/>
        <end position="159"/>
    </location>
</feature>
<dbReference type="Proteomes" id="UP000499080">
    <property type="component" value="Unassembled WGS sequence"/>
</dbReference>
<feature type="compositionally biased region" description="Gly residues" evidence="1">
    <location>
        <begin position="39"/>
        <end position="49"/>
    </location>
</feature>